<protein>
    <submittedName>
        <fullName evidence="1">Uncharacterized protein</fullName>
    </submittedName>
</protein>
<dbReference type="OrthoDB" id="45301at2157"/>
<accession>E8RAH9</accession>
<reference evidence="1 2" key="2">
    <citation type="journal article" date="2011" name="Stand. Genomic Sci.">
        <title>Complete genome sequence of Desulfurococcus mucosus type strain (O7/1).</title>
        <authorList>
            <person name="Wirth R."/>
            <person name="Chertkov O."/>
            <person name="Held B."/>
            <person name="Lapidus A."/>
            <person name="Nolan M."/>
            <person name="Lucas S."/>
            <person name="Hammon N."/>
            <person name="Deshpande S."/>
            <person name="Cheng J.F."/>
            <person name="Tapia R."/>
            <person name="Han C."/>
            <person name="Goodwin L."/>
            <person name="Pitluck S."/>
            <person name="Liolios K."/>
            <person name="Ioanna P."/>
            <person name="Ivanova N."/>
            <person name="Mavromatis K."/>
            <person name="Mikhailova N."/>
            <person name="Pati A."/>
            <person name="Chen A."/>
            <person name="Palaniappan K."/>
            <person name="Land M."/>
            <person name="Hauser L."/>
            <person name="Chang Y.J."/>
            <person name="Jeffries C.D."/>
            <person name="Bilek Y."/>
            <person name="Hader T."/>
            <person name="Rohde M."/>
            <person name="Spring S."/>
            <person name="Sikorski J."/>
            <person name="Goker M."/>
            <person name="Woyke T."/>
            <person name="Bristow J."/>
            <person name="Eisen J.A."/>
            <person name="Markowitz V."/>
            <person name="Hugenholtz P."/>
            <person name="Kyrpides N.C."/>
            <person name="Klenk H.P."/>
        </authorList>
    </citation>
    <scope>NUCLEOTIDE SEQUENCE [LARGE SCALE GENOMIC DNA]</scope>
    <source>
        <strain evidence="2">ATCC 35584 / DSM 2162 / JCM 9187 / O7/1</strain>
    </source>
</reference>
<dbReference type="GeneID" id="10152754"/>
<dbReference type="AlphaFoldDB" id="E8RAH9"/>
<gene>
    <name evidence="1" type="ordered locus">Desmu_0070</name>
</gene>
<dbReference type="RefSeq" id="WP_013561611.1">
    <property type="nucleotide sequence ID" value="NC_014961.1"/>
</dbReference>
<evidence type="ECO:0000313" key="1">
    <source>
        <dbReference type="EMBL" id="ADV64389.1"/>
    </source>
</evidence>
<name>E8RAH9_DESM0</name>
<proteinExistence type="predicted"/>
<dbReference type="eggNOG" id="arCOG04234">
    <property type="taxonomic scope" value="Archaea"/>
</dbReference>
<sequence>MKPLEKPPRIKVLEAAGSIGDNRVRVVDSTHAVVTSSTGERSYRVVLIQEEAGVFRVYSDDNGTIHRGYIGYPIIAFMILKGLLPVDNTVVKAFTGIPWKELNEKYKKYSVVENIVISRAERMGVPRNVVDDYINVVLKKLGIYKVFFDESLANA</sequence>
<dbReference type="Proteomes" id="UP000001068">
    <property type="component" value="Chromosome"/>
</dbReference>
<dbReference type="EMBL" id="CP002363">
    <property type="protein sequence ID" value="ADV64389.1"/>
    <property type="molecule type" value="Genomic_DNA"/>
</dbReference>
<reference evidence="2" key="1">
    <citation type="submission" date="2010-11" db="EMBL/GenBank/DDBJ databases">
        <title>The complete genome of Desulfurococcus mucosus DSM 2162.</title>
        <authorList>
            <consortium name="US DOE Joint Genome Institute (JGI-PGF)"/>
            <person name="Lucas S."/>
            <person name="Copeland A."/>
            <person name="Lapidus A."/>
            <person name="Bruce D."/>
            <person name="Goodwin L."/>
            <person name="Pitluck S."/>
            <person name="Kyrpides N."/>
            <person name="Mavromatis K."/>
            <person name="Pagani I."/>
            <person name="Ivanova N."/>
            <person name="Ovchinnikova G."/>
            <person name="Chertkov O."/>
            <person name="Held B."/>
            <person name="Brettin T."/>
            <person name="Detter J.C."/>
            <person name="Tapia R."/>
            <person name="Han C."/>
            <person name="Land M."/>
            <person name="Hauser L."/>
            <person name="Markowitz V."/>
            <person name="Cheng J.-F."/>
            <person name="Hugenholtz P."/>
            <person name="Woyke T."/>
            <person name="Wu D."/>
            <person name="Wirth R."/>
            <person name="Bilek Y."/>
            <person name="Hader T."/>
            <person name="Klenk H.-P."/>
            <person name="Eisen J.A."/>
        </authorList>
    </citation>
    <scope>NUCLEOTIDE SEQUENCE [LARGE SCALE GENOMIC DNA]</scope>
    <source>
        <strain evidence="2">ATCC 35584 / DSM 2162 / JCM 9187 / O7/1</strain>
    </source>
</reference>
<dbReference type="HOGENOM" id="CLU_142655_0_0_2"/>
<evidence type="ECO:0000313" key="2">
    <source>
        <dbReference type="Proteomes" id="UP000001068"/>
    </source>
</evidence>
<dbReference type="KEGG" id="dmu:Desmu_0070"/>
<keyword evidence="2" id="KW-1185">Reference proteome</keyword>
<organism evidence="1 2">
    <name type="scientific">Desulfurococcus mucosus (strain ATCC 35584 / DSM 2162 / JCM 9187 / O7/1)</name>
    <dbReference type="NCBI Taxonomy" id="765177"/>
    <lineage>
        <taxon>Archaea</taxon>
        <taxon>Thermoproteota</taxon>
        <taxon>Thermoprotei</taxon>
        <taxon>Desulfurococcales</taxon>
        <taxon>Desulfurococcaceae</taxon>
        <taxon>Desulfurococcus</taxon>
    </lineage>
</organism>
<dbReference type="STRING" id="765177.Desmu_0070"/>